<proteinExistence type="predicted"/>
<dbReference type="Proteomes" id="UP000055019">
    <property type="component" value="Unassembled WGS sequence"/>
</dbReference>
<dbReference type="OrthoDB" id="9008958at2"/>
<evidence type="ECO:0000313" key="2">
    <source>
        <dbReference type="Proteomes" id="UP000055019"/>
    </source>
</evidence>
<sequence length="69" mass="7797">MFDDATNALPPYVNDLRAWLDEWYDHACRFGMVQPPFTLDETIADRLEGYFQAGLTPAEGAIAFFGTVH</sequence>
<keyword evidence="2" id="KW-1185">Reference proteome</keyword>
<accession>A0A158L0R4</accession>
<dbReference type="EMBL" id="FCOM02000070">
    <property type="protein sequence ID" value="SAL86241.1"/>
    <property type="molecule type" value="Genomic_DNA"/>
</dbReference>
<reference evidence="1" key="1">
    <citation type="submission" date="2016-01" db="EMBL/GenBank/DDBJ databases">
        <authorList>
            <person name="Peeters C."/>
        </authorList>
    </citation>
    <scope>NUCLEOTIDE SEQUENCE [LARGE SCALE GENOMIC DNA]</scope>
    <source>
        <strain evidence="1">LMG 29317</strain>
    </source>
</reference>
<organism evidence="1 2">
    <name type="scientific">Caballeronia arvi</name>
    <dbReference type="NCBI Taxonomy" id="1777135"/>
    <lineage>
        <taxon>Bacteria</taxon>
        <taxon>Pseudomonadati</taxon>
        <taxon>Pseudomonadota</taxon>
        <taxon>Betaproteobacteria</taxon>
        <taxon>Burkholderiales</taxon>
        <taxon>Burkholderiaceae</taxon>
        <taxon>Caballeronia</taxon>
    </lineage>
</organism>
<gene>
    <name evidence="1" type="ORF">AWB74_07621</name>
</gene>
<dbReference type="AlphaFoldDB" id="A0A158L0R4"/>
<dbReference type="RefSeq" id="WP_061151772.1">
    <property type="nucleotide sequence ID" value="NZ_FCOM02000070.1"/>
</dbReference>
<comment type="caution">
    <text evidence="1">The sequence shown here is derived from an EMBL/GenBank/DDBJ whole genome shotgun (WGS) entry which is preliminary data.</text>
</comment>
<name>A0A158L0R4_9BURK</name>
<protein>
    <submittedName>
        <fullName evidence="1">Uncharacterized protein</fullName>
    </submittedName>
</protein>
<evidence type="ECO:0000313" key="1">
    <source>
        <dbReference type="EMBL" id="SAL86241.1"/>
    </source>
</evidence>